<dbReference type="EnsemblMetazoa" id="LLOJ003832-RA">
    <property type="protein sequence ID" value="LLOJ003832-PA"/>
    <property type="gene ID" value="LLOJ003832"/>
</dbReference>
<dbReference type="EMBL" id="AJWK01012203">
    <property type="status" value="NOT_ANNOTATED_CDS"/>
    <property type="molecule type" value="Genomic_DNA"/>
</dbReference>
<feature type="transmembrane region" description="Helical" evidence="7">
    <location>
        <begin position="189"/>
        <end position="211"/>
    </location>
</feature>
<sequence length="671" mass="78654">LNSEKIEAEENVEDVLDSLNYINQTIPHNHELRFYVNIINRKVPVELMERYKRKDVEQNMSSNLHSSERSFRSEFSTTTQSRFNNPKAAWYWYCLLRPPLMKALAVATAFLSVTVVWSEMTFFSRSPVLSIFANVVNLAKRNYDFLTIELFSMFVLCYLCYCAYSTVFRIKFLNLYYLAPHHQTNEHSLIFCGMLLCRLTPPICLNFLGLIHMDSHIIKERISETFYTQVMGHMDVLEIIADGFNIYFPMLMIAFCLATWFNVGSRTLSALGFQQFMLSKLNSEKIEAEENVEDVLDSLNYINQTIPHNHELRFYVNIINRKVPVELMERYKRKDVEQNMSSVMPSEKSLSRLHRQVIKSLQVHQRTQALWNIQIEKVLHCENVLKNLHSSERSFRSEFSTSTQSRFYNPKAAWYWYCLLRPPLMKALAVATAFLSVTVVWSEMTFFSRSPVLSIFANVVNLAKRNYDFLTIELFSMFVLCYLCYCAYSTERISETFYTQVMGHMDVLEIIADGFNIYFPMLMIAFCLATWFNVGSRTLSALGFQQFMANEDMSDEIVQEGKDLISREKRKKRRMNESSTRRRNGTELRSTNYLSENENTQIASDNFRVVENTDFDDIRNNITQNFALDVDDSLNFDTDDRIEFRAYTNDDNGHFRTPTRLFDDHFIVGLK</sequence>
<proteinExistence type="inferred from homology"/>
<dbReference type="EMBL" id="AJWK01012202">
    <property type="status" value="NOT_ANNOTATED_CDS"/>
    <property type="molecule type" value="Genomic_DNA"/>
</dbReference>
<evidence type="ECO:0000256" key="3">
    <source>
        <dbReference type="ARBA" id="ARBA00022692"/>
    </source>
</evidence>
<keyword evidence="4 7" id="KW-1133">Transmembrane helix</keyword>
<comment type="subcellular location">
    <subcellularLocation>
        <location evidence="1">Membrane</location>
        <topology evidence="1">Multi-pass membrane protein</topology>
    </subcellularLocation>
</comment>
<keyword evidence="5 7" id="KW-0472">Membrane</keyword>
<dbReference type="Proteomes" id="UP000092461">
    <property type="component" value="Unassembled WGS sequence"/>
</dbReference>
<feature type="transmembrane region" description="Helical" evidence="7">
    <location>
        <begin position="143"/>
        <end position="168"/>
    </location>
</feature>
<organism evidence="8 9">
    <name type="scientific">Lutzomyia longipalpis</name>
    <name type="common">Sand fly</name>
    <dbReference type="NCBI Taxonomy" id="7200"/>
    <lineage>
        <taxon>Eukaryota</taxon>
        <taxon>Metazoa</taxon>
        <taxon>Ecdysozoa</taxon>
        <taxon>Arthropoda</taxon>
        <taxon>Hexapoda</taxon>
        <taxon>Insecta</taxon>
        <taxon>Pterygota</taxon>
        <taxon>Neoptera</taxon>
        <taxon>Endopterygota</taxon>
        <taxon>Diptera</taxon>
        <taxon>Nematocera</taxon>
        <taxon>Psychodoidea</taxon>
        <taxon>Psychodidae</taxon>
        <taxon>Lutzomyia</taxon>
        <taxon>Lutzomyia</taxon>
    </lineage>
</organism>
<feature type="transmembrane region" description="Helical" evidence="7">
    <location>
        <begin position="467"/>
        <end position="489"/>
    </location>
</feature>
<reference evidence="8" key="1">
    <citation type="submission" date="2020-05" db="UniProtKB">
        <authorList>
            <consortium name="EnsemblMetazoa"/>
        </authorList>
    </citation>
    <scope>IDENTIFICATION</scope>
    <source>
        <strain evidence="8">Jacobina</strain>
    </source>
</reference>
<evidence type="ECO:0000256" key="7">
    <source>
        <dbReference type="SAM" id="Phobius"/>
    </source>
</evidence>
<dbReference type="PANTHER" id="PTHR21355:SF0">
    <property type="entry name" value="G-PROTEIN COUPLED RECEPTOR-ASSOCIATED PROTEIN LMBRD2"/>
    <property type="match status" value="1"/>
</dbReference>
<feature type="transmembrane region" description="Helical" evidence="7">
    <location>
        <begin position="510"/>
        <end position="532"/>
    </location>
</feature>
<dbReference type="PANTHER" id="PTHR21355">
    <property type="entry name" value="G-PROTEIN COUPLED RECEPTOR-ASSOCIATED PROTEIN LMBRD2"/>
    <property type="match status" value="1"/>
</dbReference>
<dbReference type="InterPro" id="IPR006876">
    <property type="entry name" value="LMBR1-like_membr_prot"/>
</dbReference>
<feature type="transmembrane region" description="Helical" evidence="7">
    <location>
        <begin position="103"/>
        <end position="123"/>
    </location>
</feature>
<dbReference type="EMBL" id="AJWK01012201">
    <property type="status" value="NOT_ANNOTATED_CDS"/>
    <property type="molecule type" value="Genomic_DNA"/>
</dbReference>
<protein>
    <submittedName>
        <fullName evidence="8">Uncharacterized protein</fullName>
    </submittedName>
</protein>
<keyword evidence="9" id="KW-1185">Reference proteome</keyword>
<feature type="compositionally biased region" description="Basic and acidic residues" evidence="6">
    <location>
        <begin position="575"/>
        <end position="586"/>
    </location>
</feature>
<feature type="region of interest" description="Disordered" evidence="6">
    <location>
        <begin position="568"/>
        <end position="587"/>
    </location>
</feature>
<name>A0A1B0CHC0_LUTLO</name>
<accession>A0A1B0CHC0</accession>
<keyword evidence="3 7" id="KW-0812">Transmembrane</keyword>
<dbReference type="VEuPathDB" id="VectorBase:LLONM1_007227"/>
<evidence type="ECO:0000256" key="2">
    <source>
        <dbReference type="ARBA" id="ARBA00010487"/>
    </source>
</evidence>
<dbReference type="EMBL" id="AJWK01012204">
    <property type="status" value="NOT_ANNOTATED_CDS"/>
    <property type="molecule type" value="Genomic_DNA"/>
</dbReference>
<dbReference type="GO" id="GO:0016020">
    <property type="term" value="C:membrane"/>
    <property type="evidence" value="ECO:0007669"/>
    <property type="project" value="UniProtKB-SubCell"/>
</dbReference>
<evidence type="ECO:0000256" key="6">
    <source>
        <dbReference type="SAM" id="MobiDB-lite"/>
    </source>
</evidence>
<dbReference type="EMBL" id="AJWK01012200">
    <property type="status" value="NOT_ANNOTATED_CDS"/>
    <property type="molecule type" value="Genomic_DNA"/>
</dbReference>
<comment type="similarity">
    <text evidence="2">Belongs to the LIMR family.</text>
</comment>
<dbReference type="InterPro" id="IPR051584">
    <property type="entry name" value="GPCR-associated_LMBR1"/>
</dbReference>
<evidence type="ECO:0000313" key="9">
    <source>
        <dbReference type="Proteomes" id="UP000092461"/>
    </source>
</evidence>
<feature type="transmembrane region" description="Helical" evidence="7">
    <location>
        <begin position="244"/>
        <end position="263"/>
    </location>
</feature>
<dbReference type="Pfam" id="PF04791">
    <property type="entry name" value="LMBR1"/>
    <property type="match status" value="3"/>
</dbReference>
<evidence type="ECO:0000313" key="8">
    <source>
        <dbReference type="EnsemblMetazoa" id="LLOJ003832-PA"/>
    </source>
</evidence>
<feature type="transmembrane region" description="Helical" evidence="7">
    <location>
        <begin position="427"/>
        <end position="447"/>
    </location>
</feature>
<dbReference type="EMBL" id="AJWK01012199">
    <property type="status" value="NOT_ANNOTATED_CDS"/>
    <property type="molecule type" value="Genomic_DNA"/>
</dbReference>
<dbReference type="AlphaFoldDB" id="A0A1B0CHC0"/>
<evidence type="ECO:0000256" key="4">
    <source>
        <dbReference type="ARBA" id="ARBA00022989"/>
    </source>
</evidence>
<dbReference type="VEuPathDB" id="VectorBase:LLOJ003832"/>
<evidence type="ECO:0000256" key="5">
    <source>
        <dbReference type="ARBA" id="ARBA00023136"/>
    </source>
</evidence>
<evidence type="ECO:0000256" key="1">
    <source>
        <dbReference type="ARBA" id="ARBA00004141"/>
    </source>
</evidence>